<dbReference type="PANTHER" id="PTHR47844:SF1">
    <property type="entry name" value="EXOSTOSIN-LIKE 2"/>
    <property type="match status" value="1"/>
</dbReference>
<evidence type="ECO:0000256" key="3">
    <source>
        <dbReference type="ARBA" id="ARBA00022679"/>
    </source>
</evidence>
<feature type="transmembrane region" description="Helical" evidence="9">
    <location>
        <begin position="55"/>
        <end position="75"/>
    </location>
</feature>
<keyword evidence="6 9" id="KW-0472">Membrane</keyword>
<dbReference type="PANTHER" id="PTHR47844">
    <property type="entry name" value="SYNTHASE CPS1, PUTATIVE (AFU_ORTHOLOGUE AFUA_7G02500)-RELATED"/>
    <property type="match status" value="1"/>
</dbReference>
<gene>
    <name evidence="10" type="ORF">LSUE1_G007408</name>
</gene>
<evidence type="ECO:0000256" key="6">
    <source>
        <dbReference type="ARBA" id="ARBA00023136"/>
    </source>
</evidence>
<evidence type="ECO:0000256" key="2">
    <source>
        <dbReference type="ARBA" id="ARBA00022676"/>
    </source>
</evidence>
<dbReference type="OrthoDB" id="2849215at2759"/>
<comment type="subcellular location">
    <subcellularLocation>
        <location evidence="1">Membrane</location>
    </subcellularLocation>
</comment>
<reference evidence="10 11" key="1">
    <citation type="submission" date="2018-05" db="EMBL/GenBank/DDBJ databases">
        <title>Genome sequencing and assembly of the regulated plant pathogen Lachnellula willkommii and related sister species for the development of diagnostic species identification markers.</title>
        <authorList>
            <person name="Giroux E."/>
            <person name="Bilodeau G."/>
        </authorList>
    </citation>
    <scope>NUCLEOTIDE SEQUENCE [LARGE SCALE GENOMIC DNA]</scope>
    <source>
        <strain evidence="10 11">CBS 268.59</strain>
    </source>
</reference>
<feature type="region of interest" description="Disordered" evidence="8">
    <location>
        <begin position="425"/>
        <end position="453"/>
    </location>
</feature>
<evidence type="ECO:0000313" key="11">
    <source>
        <dbReference type="Proteomes" id="UP000469558"/>
    </source>
</evidence>
<evidence type="ECO:0000256" key="4">
    <source>
        <dbReference type="ARBA" id="ARBA00022692"/>
    </source>
</evidence>
<dbReference type="Proteomes" id="UP000469558">
    <property type="component" value="Unassembled WGS sequence"/>
</dbReference>
<keyword evidence="7" id="KW-0325">Glycoprotein</keyword>
<evidence type="ECO:0000256" key="8">
    <source>
        <dbReference type="SAM" id="MobiDB-lite"/>
    </source>
</evidence>
<keyword evidence="11" id="KW-1185">Reference proteome</keyword>
<dbReference type="SUPFAM" id="SSF53448">
    <property type="entry name" value="Nucleotide-diphospho-sugar transferases"/>
    <property type="match status" value="1"/>
</dbReference>
<dbReference type="EMBL" id="QGMK01000473">
    <property type="protein sequence ID" value="TVY81479.1"/>
    <property type="molecule type" value="Genomic_DNA"/>
</dbReference>
<dbReference type="InterPro" id="IPR036452">
    <property type="entry name" value="Ribo_hydro-like"/>
</dbReference>
<dbReference type="GO" id="GO:0016799">
    <property type="term" value="F:hydrolase activity, hydrolyzing N-glycosyl compounds"/>
    <property type="evidence" value="ECO:0007669"/>
    <property type="project" value="InterPro"/>
</dbReference>
<protein>
    <submittedName>
        <fullName evidence="10">Uncharacterized protein</fullName>
    </submittedName>
</protein>
<evidence type="ECO:0000256" key="9">
    <source>
        <dbReference type="SAM" id="Phobius"/>
    </source>
</evidence>
<keyword evidence="3" id="KW-0808">Transferase</keyword>
<organism evidence="10 11">
    <name type="scientific">Lachnellula suecica</name>
    <dbReference type="NCBI Taxonomy" id="602035"/>
    <lineage>
        <taxon>Eukaryota</taxon>
        <taxon>Fungi</taxon>
        <taxon>Dikarya</taxon>
        <taxon>Ascomycota</taxon>
        <taxon>Pezizomycotina</taxon>
        <taxon>Leotiomycetes</taxon>
        <taxon>Helotiales</taxon>
        <taxon>Lachnaceae</taxon>
        <taxon>Lachnellula</taxon>
    </lineage>
</organism>
<keyword evidence="4 9" id="KW-0812">Transmembrane</keyword>
<dbReference type="Gene3D" id="3.90.245.10">
    <property type="entry name" value="Ribonucleoside hydrolase-like"/>
    <property type="match status" value="1"/>
</dbReference>
<proteinExistence type="predicted"/>
<dbReference type="GO" id="GO:0016020">
    <property type="term" value="C:membrane"/>
    <property type="evidence" value="ECO:0007669"/>
    <property type="project" value="UniProtKB-SubCell"/>
</dbReference>
<evidence type="ECO:0000256" key="5">
    <source>
        <dbReference type="ARBA" id="ARBA00022989"/>
    </source>
</evidence>
<evidence type="ECO:0000313" key="10">
    <source>
        <dbReference type="EMBL" id="TVY81479.1"/>
    </source>
</evidence>
<evidence type="ECO:0000256" key="1">
    <source>
        <dbReference type="ARBA" id="ARBA00004370"/>
    </source>
</evidence>
<dbReference type="Pfam" id="PF13641">
    <property type="entry name" value="Glyco_tranf_2_3"/>
    <property type="match status" value="1"/>
</dbReference>
<dbReference type="InterPro" id="IPR029044">
    <property type="entry name" value="Nucleotide-diphossugar_trans"/>
</dbReference>
<keyword evidence="5 9" id="KW-1133">Transmembrane helix</keyword>
<evidence type="ECO:0000256" key="7">
    <source>
        <dbReference type="ARBA" id="ARBA00023180"/>
    </source>
</evidence>
<dbReference type="AlphaFoldDB" id="A0A8T9C6X0"/>
<feature type="transmembrane region" description="Helical" evidence="9">
    <location>
        <begin position="28"/>
        <end position="48"/>
    </location>
</feature>
<sequence>MANQLLLAPEPQEKLAFIILFSFRYTRLIVYIIGCWTFNLLSGFLVILKTKTTTQVSILPLLPHAIPFLLLFGISKLSESVDDPAPVWFVALAVGRYFRLFVNLYSFWRYKPASLPTIRTISPKDVTMILPTVSVSESENPDFEECLTACLLNKPASVIIATDTYFKVTGVNKQLLSIRDKIERGSSNFLSELGPTDISGVDVQVTYTGVANKRCQMTHAIPYVQTRLVMFLDDHVFLPRSFLDSVVPVFENPCVGLCGTKKAVRRKHPEAHSLWGRYWELFWNVMGALYLERHNFEIRATNAMDGGVFVVGKVYMQGGYSISTEGIPIPRDDAANNKHFDWPAAERFHPRLENIPSDVYTKVATYATNIPASIFNDLGNTKHPIGKDLQNRYQRQGVQFYKTACGPKPVNGITQEKFLHNLSSFYEKHPPGKQTSEKGTPLPEDGTPLPDPDTDEIIPYLTKGLMYDALAALGTGGGNLVDALGVLNTESMANQTSIHKVIGTPKQDDLPANPNIHPERMAFVISTILKGGLYDSAQNGPGSQLKE</sequence>
<dbReference type="InterPro" id="IPR052427">
    <property type="entry name" value="Glycosyltrans_GT2/GT47"/>
</dbReference>
<comment type="caution">
    <text evidence="10">The sequence shown here is derived from an EMBL/GenBank/DDBJ whole genome shotgun (WGS) entry which is preliminary data.</text>
</comment>
<accession>A0A8T9C6X0</accession>
<name>A0A8T9C6X0_9HELO</name>
<dbReference type="GO" id="GO:0016757">
    <property type="term" value="F:glycosyltransferase activity"/>
    <property type="evidence" value="ECO:0007669"/>
    <property type="project" value="UniProtKB-KW"/>
</dbReference>
<keyword evidence="2" id="KW-0328">Glycosyltransferase</keyword>